<keyword evidence="1" id="KW-0812">Transmembrane</keyword>
<keyword evidence="3" id="KW-1185">Reference proteome</keyword>
<dbReference type="AlphaFoldDB" id="A0A9P7F7D0"/>
<accession>A0A9P7F7D0</accession>
<dbReference type="EMBL" id="JABBWM010000031">
    <property type="protein sequence ID" value="KAG2107485.1"/>
    <property type="molecule type" value="Genomic_DNA"/>
</dbReference>
<feature type="transmembrane region" description="Helical" evidence="1">
    <location>
        <begin position="44"/>
        <end position="67"/>
    </location>
</feature>
<evidence type="ECO:0000256" key="1">
    <source>
        <dbReference type="SAM" id="Phobius"/>
    </source>
</evidence>
<keyword evidence="1" id="KW-1133">Transmembrane helix</keyword>
<keyword evidence="1" id="KW-0472">Membrane</keyword>
<evidence type="ECO:0000313" key="2">
    <source>
        <dbReference type="EMBL" id="KAG2107485.1"/>
    </source>
</evidence>
<evidence type="ECO:0000313" key="3">
    <source>
        <dbReference type="Proteomes" id="UP000823399"/>
    </source>
</evidence>
<dbReference type="RefSeq" id="XP_041292299.1">
    <property type="nucleotide sequence ID" value="XM_041437510.1"/>
</dbReference>
<dbReference type="Proteomes" id="UP000823399">
    <property type="component" value="Unassembled WGS sequence"/>
</dbReference>
<proteinExistence type="predicted"/>
<comment type="caution">
    <text evidence="2">The sequence shown here is derived from an EMBL/GenBank/DDBJ whole genome shotgun (WGS) entry which is preliminary data.</text>
</comment>
<name>A0A9P7F7D0_9AGAM</name>
<sequence length="68" mass="7620">MEERIEEELSETVEGWSCMTDKERRDLRRVRIGAELGSNFGTSFIMLITYVASSSGCSTLALFLALVL</sequence>
<gene>
    <name evidence="2" type="ORF">F5147DRAFT_697566</name>
</gene>
<reference evidence="2" key="1">
    <citation type="journal article" date="2020" name="New Phytol.">
        <title>Comparative genomics reveals dynamic genome evolution in host specialist ectomycorrhizal fungi.</title>
        <authorList>
            <person name="Lofgren L.A."/>
            <person name="Nguyen N.H."/>
            <person name="Vilgalys R."/>
            <person name="Ruytinx J."/>
            <person name="Liao H.L."/>
            <person name="Branco S."/>
            <person name="Kuo A."/>
            <person name="LaButti K."/>
            <person name="Lipzen A."/>
            <person name="Andreopoulos W."/>
            <person name="Pangilinan J."/>
            <person name="Riley R."/>
            <person name="Hundley H."/>
            <person name="Na H."/>
            <person name="Barry K."/>
            <person name="Grigoriev I.V."/>
            <person name="Stajich J.E."/>
            <person name="Kennedy P.G."/>
        </authorList>
    </citation>
    <scope>NUCLEOTIDE SEQUENCE</scope>
    <source>
        <strain evidence="2">FC423</strain>
    </source>
</reference>
<organism evidence="2 3">
    <name type="scientific">Suillus discolor</name>
    <dbReference type="NCBI Taxonomy" id="1912936"/>
    <lineage>
        <taxon>Eukaryota</taxon>
        <taxon>Fungi</taxon>
        <taxon>Dikarya</taxon>
        <taxon>Basidiomycota</taxon>
        <taxon>Agaricomycotina</taxon>
        <taxon>Agaricomycetes</taxon>
        <taxon>Agaricomycetidae</taxon>
        <taxon>Boletales</taxon>
        <taxon>Suillineae</taxon>
        <taxon>Suillaceae</taxon>
        <taxon>Suillus</taxon>
    </lineage>
</organism>
<dbReference type="OrthoDB" id="3271227at2759"/>
<protein>
    <submittedName>
        <fullName evidence="2">Uncharacterized protein</fullName>
    </submittedName>
</protein>
<dbReference type="GeneID" id="64699769"/>